<dbReference type="Proteomes" id="UP001185012">
    <property type="component" value="Unassembled WGS sequence"/>
</dbReference>
<comment type="caution">
    <text evidence="9">The sequence shown here is derived from an EMBL/GenBank/DDBJ whole genome shotgun (WGS) entry which is preliminary data.</text>
</comment>
<evidence type="ECO:0000256" key="1">
    <source>
        <dbReference type="ARBA" id="ARBA00004141"/>
    </source>
</evidence>
<feature type="transmembrane region" description="Helical" evidence="8">
    <location>
        <begin position="271"/>
        <end position="292"/>
    </location>
</feature>
<feature type="transmembrane region" description="Helical" evidence="8">
    <location>
        <begin position="334"/>
        <end position="354"/>
    </location>
</feature>
<feature type="transmembrane region" description="Helical" evidence="8">
    <location>
        <begin position="188"/>
        <end position="207"/>
    </location>
</feature>
<evidence type="ECO:0000256" key="3">
    <source>
        <dbReference type="ARBA" id="ARBA00022448"/>
    </source>
</evidence>
<dbReference type="RefSeq" id="WP_309865795.1">
    <property type="nucleotide sequence ID" value="NZ_JAVDQG010000004.1"/>
</dbReference>
<feature type="transmembrane region" description="Helical" evidence="8">
    <location>
        <begin position="12"/>
        <end position="30"/>
    </location>
</feature>
<evidence type="ECO:0000256" key="5">
    <source>
        <dbReference type="ARBA" id="ARBA00022692"/>
    </source>
</evidence>
<evidence type="ECO:0000313" key="10">
    <source>
        <dbReference type="Proteomes" id="UP001185012"/>
    </source>
</evidence>
<proteinExistence type="inferred from homology"/>
<evidence type="ECO:0000256" key="6">
    <source>
        <dbReference type="ARBA" id="ARBA00022989"/>
    </source>
</evidence>
<feature type="transmembrane region" description="Helical" evidence="8">
    <location>
        <begin position="83"/>
        <end position="101"/>
    </location>
</feature>
<feature type="transmembrane region" description="Helical" evidence="8">
    <location>
        <begin position="219"/>
        <end position="240"/>
    </location>
</feature>
<evidence type="ECO:0000256" key="7">
    <source>
        <dbReference type="ARBA" id="ARBA00023136"/>
    </source>
</evidence>
<comment type="similarity">
    <text evidence="2">Belongs to the amino acid-polyamine-organocation (APC) superfamily. Spore germination protein (SGP) (TC 2.A.3.9) family.</text>
</comment>
<organism evidence="9 10">
    <name type="scientific">Desmospora profundinema</name>
    <dbReference type="NCBI Taxonomy" id="1571184"/>
    <lineage>
        <taxon>Bacteria</taxon>
        <taxon>Bacillati</taxon>
        <taxon>Bacillota</taxon>
        <taxon>Bacilli</taxon>
        <taxon>Bacillales</taxon>
        <taxon>Thermoactinomycetaceae</taxon>
        <taxon>Desmospora</taxon>
    </lineage>
</organism>
<protein>
    <submittedName>
        <fullName evidence="9">Spore germination protein</fullName>
    </submittedName>
</protein>
<dbReference type="NCBIfam" id="TIGR00912">
    <property type="entry name" value="2A0309"/>
    <property type="match status" value="1"/>
</dbReference>
<name>A0ABU1IN35_9BACL</name>
<dbReference type="Pfam" id="PF03845">
    <property type="entry name" value="Spore_permease"/>
    <property type="match status" value="1"/>
</dbReference>
<feature type="transmembrane region" description="Helical" evidence="8">
    <location>
        <begin position="113"/>
        <end position="136"/>
    </location>
</feature>
<keyword evidence="10" id="KW-1185">Reference proteome</keyword>
<keyword evidence="4" id="KW-0309">Germination</keyword>
<keyword evidence="6 8" id="KW-1133">Transmembrane helix</keyword>
<gene>
    <name evidence="9" type="ORF">JOE21_002211</name>
</gene>
<dbReference type="InterPro" id="IPR004761">
    <property type="entry name" value="Spore_GerAB"/>
</dbReference>
<feature type="transmembrane region" description="Helical" evidence="8">
    <location>
        <begin position="148"/>
        <end position="168"/>
    </location>
</feature>
<accession>A0ABU1IN35</accession>
<reference evidence="9 10" key="1">
    <citation type="submission" date="2023-07" db="EMBL/GenBank/DDBJ databases">
        <title>Genomic Encyclopedia of Type Strains, Phase IV (KMG-IV): sequencing the most valuable type-strain genomes for metagenomic binning, comparative biology and taxonomic classification.</title>
        <authorList>
            <person name="Goeker M."/>
        </authorList>
    </citation>
    <scope>NUCLEOTIDE SEQUENCE [LARGE SCALE GENOMIC DNA]</scope>
    <source>
        <strain evidence="9 10">DSM 45903</strain>
    </source>
</reference>
<dbReference type="EMBL" id="JAVDQG010000004">
    <property type="protein sequence ID" value="MDR6226205.1"/>
    <property type="molecule type" value="Genomic_DNA"/>
</dbReference>
<dbReference type="PANTHER" id="PTHR34975">
    <property type="entry name" value="SPORE GERMINATION PROTEIN A2"/>
    <property type="match status" value="1"/>
</dbReference>
<keyword evidence="5 8" id="KW-0812">Transmembrane</keyword>
<evidence type="ECO:0000256" key="2">
    <source>
        <dbReference type="ARBA" id="ARBA00007998"/>
    </source>
</evidence>
<evidence type="ECO:0000313" key="9">
    <source>
        <dbReference type="EMBL" id="MDR6226205.1"/>
    </source>
</evidence>
<sequence length="363" mass="40506">MPSYSMTRYQMTVVLISSIVGAGIITLPRVAVDASEGSPDVWISMLVSGVISLSLGVFIVKFARRFPGKTLFQYSQTILGKPLGILVGLFYCLYFLCVATYSARIQAEVIRLYLLETTPIGFLVFIFILMGVYPLMGGWRPYVRLHEFFLPLIMLIFLLVLAQSIPGFDLDRLRPVLQDGWKPIVKALESTIYASLGFEIMLVLAAFMNSTKETVQATLMGIGVPILLYTTTIIIVVGVLTPEATATITYPLLEMTTEIAYPALFFERFELFFFVGWVITIYTTFGSFYYVSAHGLHEMFGWKIETTVKLLIPVAYVLAIFPQNVNQMFRFSDFVGYAALVTAGAIPFLLWIVAGIRRAVGGN</sequence>
<keyword evidence="3" id="KW-0813">Transport</keyword>
<feature type="transmembrane region" description="Helical" evidence="8">
    <location>
        <begin position="42"/>
        <end position="63"/>
    </location>
</feature>
<evidence type="ECO:0000256" key="8">
    <source>
        <dbReference type="SAM" id="Phobius"/>
    </source>
</evidence>
<feature type="transmembrane region" description="Helical" evidence="8">
    <location>
        <begin position="304"/>
        <end position="322"/>
    </location>
</feature>
<dbReference type="PANTHER" id="PTHR34975:SF2">
    <property type="entry name" value="SPORE GERMINATION PROTEIN A2"/>
    <property type="match status" value="1"/>
</dbReference>
<keyword evidence="7 8" id="KW-0472">Membrane</keyword>
<comment type="subcellular location">
    <subcellularLocation>
        <location evidence="1">Membrane</location>
        <topology evidence="1">Multi-pass membrane protein</topology>
    </subcellularLocation>
</comment>
<evidence type="ECO:0000256" key="4">
    <source>
        <dbReference type="ARBA" id="ARBA00022544"/>
    </source>
</evidence>